<dbReference type="PANTHER" id="PTHR11106:SF104">
    <property type="entry name" value="ADP-RIBOSE GLYCOHYDROLASE MACROD2"/>
    <property type="match status" value="1"/>
</dbReference>
<dbReference type="SUPFAM" id="SSF52949">
    <property type="entry name" value="Macro domain-like"/>
    <property type="match status" value="1"/>
</dbReference>
<sequence>MCLLLYGAPHIALTSLCTSVCVSVDGCIHKAAGSCLYDECHSLNGCDTGKAKITCGYDLPARCEYHCVNDCLLELSNMVPLLARYFKSAKTFCMTFIFGALFPLCVFRPGIKGHLTKGESEHVDSVYHGIQHFPGRKVK</sequence>
<dbReference type="Ensembl" id="ENSSLDT00000024495.1">
    <property type="protein sequence ID" value="ENSSLDP00000023732.1"/>
    <property type="gene ID" value="ENSSLDG00000018509.1"/>
</dbReference>
<dbReference type="GO" id="GO:0140291">
    <property type="term" value="P:peptidyl-glutamate ADP-deribosylation"/>
    <property type="evidence" value="ECO:0007669"/>
    <property type="project" value="TreeGrafter"/>
</dbReference>
<organism evidence="3 4">
    <name type="scientific">Seriola lalandi dorsalis</name>
    <dbReference type="NCBI Taxonomy" id="1841481"/>
    <lineage>
        <taxon>Eukaryota</taxon>
        <taxon>Metazoa</taxon>
        <taxon>Chordata</taxon>
        <taxon>Craniata</taxon>
        <taxon>Vertebrata</taxon>
        <taxon>Euteleostomi</taxon>
        <taxon>Actinopterygii</taxon>
        <taxon>Neopterygii</taxon>
        <taxon>Teleostei</taxon>
        <taxon>Neoteleostei</taxon>
        <taxon>Acanthomorphata</taxon>
        <taxon>Carangaria</taxon>
        <taxon>Carangiformes</taxon>
        <taxon>Carangidae</taxon>
        <taxon>Seriola</taxon>
    </lineage>
</organism>
<accession>A0A3B4Y320</accession>
<protein>
    <recommendedName>
        <fullName evidence="2">Macro domain-containing protein</fullName>
    </recommendedName>
</protein>
<dbReference type="Gene3D" id="3.40.220.10">
    <property type="entry name" value="Leucine Aminopeptidase, subunit E, domain 1"/>
    <property type="match status" value="1"/>
</dbReference>
<feature type="chain" id="PRO_5017330369" description="Macro domain-containing protein" evidence="1">
    <location>
        <begin position="20"/>
        <end position="139"/>
    </location>
</feature>
<keyword evidence="1" id="KW-0732">Signal</keyword>
<dbReference type="InterPro" id="IPR043472">
    <property type="entry name" value="Macro_dom-like"/>
</dbReference>
<dbReference type="Pfam" id="PF01661">
    <property type="entry name" value="Macro"/>
    <property type="match status" value="1"/>
</dbReference>
<dbReference type="AlphaFoldDB" id="A0A3B4Y320"/>
<evidence type="ECO:0000256" key="1">
    <source>
        <dbReference type="SAM" id="SignalP"/>
    </source>
</evidence>
<dbReference type="STRING" id="1841481.ENSSLDP00000023732"/>
<reference evidence="3" key="2">
    <citation type="submission" date="2025-09" db="UniProtKB">
        <authorList>
            <consortium name="Ensembl"/>
        </authorList>
    </citation>
    <scope>IDENTIFICATION</scope>
</reference>
<evidence type="ECO:0000313" key="4">
    <source>
        <dbReference type="Proteomes" id="UP000261360"/>
    </source>
</evidence>
<dbReference type="GO" id="GO:0042278">
    <property type="term" value="P:purine nucleoside metabolic process"/>
    <property type="evidence" value="ECO:0007669"/>
    <property type="project" value="TreeGrafter"/>
</dbReference>
<dbReference type="GO" id="GO:0005654">
    <property type="term" value="C:nucleoplasm"/>
    <property type="evidence" value="ECO:0007669"/>
    <property type="project" value="TreeGrafter"/>
</dbReference>
<proteinExistence type="predicted"/>
<dbReference type="Proteomes" id="UP000261360">
    <property type="component" value="Unplaced"/>
</dbReference>
<dbReference type="InterPro" id="IPR002589">
    <property type="entry name" value="Macro_dom"/>
</dbReference>
<dbReference type="GO" id="GO:0006974">
    <property type="term" value="P:DNA damage response"/>
    <property type="evidence" value="ECO:0007669"/>
    <property type="project" value="TreeGrafter"/>
</dbReference>
<dbReference type="GO" id="GO:0140293">
    <property type="term" value="F:ADP-ribosylglutamate hydrolase activity"/>
    <property type="evidence" value="ECO:0007669"/>
    <property type="project" value="TreeGrafter"/>
</dbReference>
<name>A0A3B4Y320_SERLL</name>
<dbReference type="PANTHER" id="PTHR11106">
    <property type="entry name" value="GANGLIOSIDE INDUCED DIFFERENTIATION ASSOCIATED PROTEIN 2-RELATED"/>
    <property type="match status" value="1"/>
</dbReference>
<dbReference type="GeneTree" id="ENSGT00940000176188"/>
<evidence type="ECO:0000313" key="3">
    <source>
        <dbReference type="Ensembl" id="ENSSLDP00000023732.1"/>
    </source>
</evidence>
<feature type="signal peptide" evidence="1">
    <location>
        <begin position="1"/>
        <end position="19"/>
    </location>
</feature>
<keyword evidence="4" id="KW-1185">Reference proteome</keyword>
<reference evidence="3" key="1">
    <citation type="submission" date="2025-08" db="UniProtKB">
        <authorList>
            <consortium name="Ensembl"/>
        </authorList>
    </citation>
    <scope>IDENTIFICATION</scope>
</reference>
<evidence type="ECO:0000259" key="2">
    <source>
        <dbReference type="Pfam" id="PF01661"/>
    </source>
</evidence>
<feature type="domain" description="Macro" evidence="2">
    <location>
        <begin position="23"/>
        <end position="69"/>
    </location>
</feature>